<name>A0ABX7L613_9BACL</name>
<reference evidence="1 2" key="1">
    <citation type="submission" date="2021-02" db="EMBL/GenBank/DDBJ databases">
        <title>Paenibacillus tianjinensis sp. nov.</title>
        <authorList>
            <person name="Liu H."/>
        </authorList>
    </citation>
    <scope>NUCLEOTIDE SEQUENCE [LARGE SCALE GENOMIC DNA]</scope>
    <source>
        <strain evidence="1 2">TB2019</strain>
    </source>
</reference>
<evidence type="ECO:0000313" key="1">
    <source>
        <dbReference type="EMBL" id="QSF43389.1"/>
    </source>
</evidence>
<sequence length="70" mass="8194">MNDYVIVKHYKDNDVDFRGEIEYYSLYSSKEKGDVFEECSVETINNFLDKLTNNGVEFRVHHGAVCAFYS</sequence>
<keyword evidence="2" id="KW-1185">Reference proteome</keyword>
<dbReference type="EMBL" id="CP070969">
    <property type="protein sequence ID" value="QSF43389.1"/>
    <property type="molecule type" value="Genomic_DNA"/>
</dbReference>
<accession>A0ABX7L613</accession>
<proteinExistence type="predicted"/>
<gene>
    <name evidence="1" type="ORF">JRJ22_19170</name>
</gene>
<dbReference type="Proteomes" id="UP000663452">
    <property type="component" value="Chromosome"/>
</dbReference>
<evidence type="ECO:0000313" key="2">
    <source>
        <dbReference type="Proteomes" id="UP000663452"/>
    </source>
</evidence>
<protein>
    <recommendedName>
        <fullName evidence="3">Phage protein</fullName>
    </recommendedName>
</protein>
<organism evidence="1 2">
    <name type="scientific">Paenibacillus tianjinensis</name>
    <dbReference type="NCBI Taxonomy" id="2810347"/>
    <lineage>
        <taxon>Bacteria</taxon>
        <taxon>Bacillati</taxon>
        <taxon>Bacillota</taxon>
        <taxon>Bacilli</taxon>
        <taxon>Bacillales</taxon>
        <taxon>Paenibacillaceae</taxon>
        <taxon>Paenibacillus</taxon>
    </lineage>
</organism>
<dbReference type="RefSeq" id="WP_206101022.1">
    <property type="nucleotide sequence ID" value="NZ_CP070969.1"/>
</dbReference>
<evidence type="ECO:0008006" key="3">
    <source>
        <dbReference type="Google" id="ProtNLM"/>
    </source>
</evidence>